<dbReference type="STRING" id="1051891.A0A0C3K3M1"/>
<comment type="cofactor">
    <cofactor evidence="1">
        <name>pyridoxal 5'-phosphate</name>
        <dbReference type="ChEBI" id="CHEBI:597326"/>
    </cofactor>
</comment>
<reference evidence="8" key="2">
    <citation type="submission" date="2015-01" db="EMBL/GenBank/DDBJ databases">
        <title>Evolutionary Origins and Diversification of the Mycorrhizal Mutualists.</title>
        <authorList>
            <consortium name="DOE Joint Genome Institute"/>
            <consortium name="Mycorrhizal Genomics Consortium"/>
            <person name="Kohler A."/>
            <person name="Kuo A."/>
            <person name="Nagy L.G."/>
            <person name="Floudas D."/>
            <person name="Copeland A."/>
            <person name="Barry K.W."/>
            <person name="Cichocki N."/>
            <person name="Veneault-Fourrey C."/>
            <person name="LaButti K."/>
            <person name="Lindquist E.A."/>
            <person name="Lipzen A."/>
            <person name="Lundell T."/>
            <person name="Morin E."/>
            <person name="Murat C."/>
            <person name="Riley R."/>
            <person name="Ohm R."/>
            <person name="Sun H."/>
            <person name="Tunlid A."/>
            <person name="Henrissat B."/>
            <person name="Grigoriev I.V."/>
            <person name="Hibbett D.S."/>
            <person name="Martin F."/>
        </authorList>
    </citation>
    <scope>NUCLEOTIDE SEQUENCE [LARGE SCALE GENOMIC DNA]</scope>
    <source>
        <strain evidence="8">MUT 4182</strain>
    </source>
</reference>
<dbReference type="InterPro" id="IPR015421">
    <property type="entry name" value="PyrdxlP-dep_Trfase_major"/>
</dbReference>
<evidence type="ECO:0000256" key="1">
    <source>
        <dbReference type="ARBA" id="ARBA00001933"/>
    </source>
</evidence>
<dbReference type="Pfam" id="PF00155">
    <property type="entry name" value="Aminotran_1_2"/>
    <property type="match status" value="1"/>
</dbReference>
<dbReference type="OrthoDB" id="691673at2759"/>
<dbReference type="PANTHER" id="PTHR42790">
    <property type="entry name" value="AMINOTRANSFERASE"/>
    <property type="match status" value="1"/>
</dbReference>
<evidence type="ECO:0000259" key="6">
    <source>
        <dbReference type="Pfam" id="PF00155"/>
    </source>
</evidence>
<name>A0A0C3K3M1_9AGAM</name>
<keyword evidence="8" id="KW-1185">Reference proteome</keyword>
<evidence type="ECO:0000313" key="8">
    <source>
        <dbReference type="Proteomes" id="UP000054248"/>
    </source>
</evidence>
<evidence type="ECO:0000256" key="4">
    <source>
        <dbReference type="ARBA" id="ARBA00022679"/>
    </source>
</evidence>
<dbReference type="InterPro" id="IPR050859">
    <property type="entry name" value="Class-I_PLP-dep_aminotransf"/>
</dbReference>
<evidence type="ECO:0000256" key="3">
    <source>
        <dbReference type="ARBA" id="ARBA00022576"/>
    </source>
</evidence>
<keyword evidence="3" id="KW-0032">Aminotransferase</keyword>
<evidence type="ECO:0000256" key="2">
    <source>
        <dbReference type="ARBA" id="ARBA00007441"/>
    </source>
</evidence>
<reference evidence="7 8" key="1">
    <citation type="submission" date="2014-04" db="EMBL/GenBank/DDBJ databases">
        <authorList>
            <consortium name="DOE Joint Genome Institute"/>
            <person name="Kuo A."/>
            <person name="Girlanda M."/>
            <person name="Perotto S."/>
            <person name="Kohler A."/>
            <person name="Nagy L.G."/>
            <person name="Floudas D."/>
            <person name="Copeland A."/>
            <person name="Barry K.W."/>
            <person name="Cichocki N."/>
            <person name="Veneault-Fourrey C."/>
            <person name="LaButti K."/>
            <person name="Lindquist E.A."/>
            <person name="Lipzen A."/>
            <person name="Lundell T."/>
            <person name="Morin E."/>
            <person name="Murat C."/>
            <person name="Sun H."/>
            <person name="Tunlid A."/>
            <person name="Henrissat B."/>
            <person name="Grigoriev I.V."/>
            <person name="Hibbett D.S."/>
            <person name="Martin F."/>
            <person name="Nordberg H.P."/>
            <person name="Cantor M.N."/>
            <person name="Hua S.X."/>
        </authorList>
    </citation>
    <scope>NUCLEOTIDE SEQUENCE [LARGE SCALE GENOMIC DNA]</scope>
    <source>
        <strain evidence="7 8">MUT 4182</strain>
    </source>
</reference>
<dbReference type="GO" id="GO:0008483">
    <property type="term" value="F:transaminase activity"/>
    <property type="evidence" value="ECO:0007669"/>
    <property type="project" value="UniProtKB-KW"/>
</dbReference>
<organism evidence="7 8">
    <name type="scientific">Tulasnella calospora MUT 4182</name>
    <dbReference type="NCBI Taxonomy" id="1051891"/>
    <lineage>
        <taxon>Eukaryota</taxon>
        <taxon>Fungi</taxon>
        <taxon>Dikarya</taxon>
        <taxon>Basidiomycota</taxon>
        <taxon>Agaricomycotina</taxon>
        <taxon>Agaricomycetes</taxon>
        <taxon>Cantharellales</taxon>
        <taxon>Tulasnellaceae</taxon>
        <taxon>Tulasnella</taxon>
    </lineage>
</organism>
<comment type="similarity">
    <text evidence="2">Belongs to the class-I pyridoxal-phosphate-dependent aminotransferase family.</text>
</comment>
<dbReference type="AlphaFoldDB" id="A0A0C3K3M1"/>
<evidence type="ECO:0000256" key="5">
    <source>
        <dbReference type="ARBA" id="ARBA00022898"/>
    </source>
</evidence>
<dbReference type="SUPFAM" id="SSF53383">
    <property type="entry name" value="PLP-dependent transferases"/>
    <property type="match status" value="1"/>
</dbReference>
<gene>
    <name evidence="7" type="ORF">M407DRAFT_196860</name>
</gene>
<dbReference type="GO" id="GO:1901605">
    <property type="term" value="P:alpha-amino acid metabolic process"/>
    <property type="evidence" value="ECO:0007669"/>
    <property type="project" value="TreeGrafter"/>
</dbReference>
<dbReference type="Gene3D" id="3.40.640.10">
    <property type="entry name" value="Type I PLP-dependent aspartate aminotransferase-like (Major domain)"/>
    <property type="match status" value="1"/>
</dbReference>
<feature type="domain" description="Aminotransferase class I/classII large" evidence="6">
    <location>
        <begin position="137"/>
        <end position="423"/>
    </location>
</feature>
<proteinExistence type="inferred from homology"/>
<keyword evidence="5" id="KW-0663">Pyridoxal phosphate</keyword>
<dbReference type="InterPro" id="IPR004839">
    <property type="entry name" value="Aminotransferase_I/II_large"/>
</dbReference>
<accession>A0A0C3K3M1</accession>
<keyword evidence="4" id="KW-0808">Transferase</keyword>
<protein>
    <recommendedName>
        <fullName evidence="6">Aminotransferase class I/classII large domain-containing protein</fullName>
    </recommendedName>
</protein>
<dbReference type="EMBL" id="KN823711">
    <property type="protein sequence ID" value="KIO16013.1"/>
    <property type="molecule type" value="Genomic_DNA"/>
</dbReference>
<dbReference type="CDD" id="cd00609">
    <property type="entry name" value="AAT_like"/>
    <property type="match status" value="1"/>
</dbReference>
<dbReference type="HOGENOM" id="CLU_017584_0_5_1"/>
<dbReference type="GO" id="GO:0030170">
    <property type="term" value="F:pyridoxal phosphate binding"/>
    <property type="evidence" value="ECO:0007669"/>
    <property type="project" value="InterPro"/>
</dbReference>
<dbReference type="Proteomes" id="UP000054248">
    <property type="component" value="Unassembled WGS sequence"/>
</dbReference>
<dbReference type="PANTHER" id="PTHR42790:SF1">
    <property type="entry name" value="AROMATIC AMINO ACID AMINOTRANSFERASE, HYPOTHETICAL (EUROFUNG)"/>
    <property type="match status" value="1"/>
</dbReference>
<sequence length="595" mass="66870">MAQQAATKEQQTIWVDGEERVVPDLSHHLSELAKNRKPSPLKELAKYMMKPGILSLAGGMPHPEYFPYDSLSAKVLAYDSYDNRHTQSNLDTSLPTTGPLDWFWSIIGLGASSKKRTEDITVPKYRPQYTDNQLAVALQYGTAQGIIPLQKFVSEFTHKVHKPYLPTTSITLTTGNTDAWGRVVQALCNKGDGLLVEEWTYPSAMFTSAPHGVFPVPVAMDLEGMRSDALETIMRTWDEEARGSPRPHLMYLVPIGQNPSGATMSPKRKKEIYEIAVKYDIIIVEDDPYYFLQEGPYAAPTFRQRRTDAEDPENWLSTLAPSFLKFDWQGRVIRLDTFSKTVAPGSRLGWVTASPLFADAVLRVAEVSTQAPCGFGQSLVTELLVNHWGFDKYIRWLQGLQREYTNRRDMLIDAIASEFDVFEGTSAPNFFGGARILCAREKKSSWNKFGYADEKGKDTWFSFIPPTSGMFVWVRIHLVNHPAYRRKLSPDDPATLEEKLFITIAEKNLIIAPGWFFSTRLEDETLLGEADFPGDTIVNGLLKSQANVDDPTGDGADHDPAQYAHFRIAFSSASESDMKEAMKIFASALRDFFKA</sequence>
<dbReference type="InterPro" id="IPR015424">
    <property type="entry name" value="PyrdxlP-dep_Trfase"/>
</dbReference>
<evidence type="ECO:0000313" key="7">
    <source>
        <dbReference type="EMBL" id="KIO16013.1"/>
    </source>
</evidence>